<dbReference type="Proteomes" id="UP000469385">
    <property type="component" value="Unassembled WGS sequence"/>
</dbReference>
<dbReference type="GO" id="GO:0044594">
    <property type="term" value="F:17-beta-hydroxysteroid dehydrogenase (NAD+) activity"/>
    <property type="evidence" value="ECO:0007669"/>
    <property type="project" value="TreeGrafter"/>
</dbReference>
<dbReference type="RefSeq" id="WP_157399880.1">
    <property type="nucleotide sequence ID" value="NZ_WSEL01000009.1"/>
</dbReference>
<dbReference type="Gene3D" id="3.10.129.10">
    <property type="entry name" value="Hotdog Thioesterase"/>
    <property type="match status" value="1"/>
</dbReference>
<dbReference type="PANTHER" id="PTHR13078:SF56">
    <property type="entry name" value="PEROXISOMAL MULTIFUNCTIONAL ENZYME TYPE 2"/>
    <property type="match status" value="1"/>
</dbReference>
<keyword evidence="4" id="KW-1185">Reference proteome</keyword>
<organism evidence="3 4">
    <name type="scientific">Ramlibacter pinisoli</name>
    <dbReference type="NCBI Taxonomy" id="2682844"/>
    <lineage>
        <taxon>Bacteria</taxon>
        <taxon>Pseudomonadati</taxon>
        <taxon>Pseudomonadota</taxon>
        <taxon>Betaproteobacteria</taxon>
        <taxon>Burkholderiales</taxon>
        <taxon>Comamonadaceae</taxon>
        <taxon>Ramlibacter</taxon>
    </lineage>
</organism>
<evidence type="ECO:0000259" key="1">
    <source>
        <dbReference type="Pfam" id="PF01575"/>
    </source>
</evidence>
<dbReference type="InterPro" id="IPR029069">
    <property type="entry name" value="HotDog_dom_sf"/>
</dbReference>
<comment type="caution">
    <text evidence="3">The sequence shown here is derived from an EMBL/GenBank/DDBJ whole genome shotgun (WGS) entry which is preliminary data.</text>
</comment>
<dbReference type="EMBL" id="WSEL01000009">
    <property type="protein sequence ID" value="MVQ31874.1"/>
    <property type="molecule type" value="Genomic_DNA"/>
</dbReference>
<dbReference type="GO" id="GO:0006635">
    <property type="term" value="P:fatty acid beta-oxidation"/>
    <property type="evidence" value="ECO:0007669"/>
    <property type="project" value="TreeGrafter"/>
</dbReference>
<evidence type="ECO:0000259" key="2">
    <source>
        <dbReference type="Pfam" id="PF22622"/>
    </source>
</evidence>
<feature type="domain" description="Peroxisomal multifunctional enzyme type 2-like N-terminal" evidence="2">
    <location>
        <begin position="17"/>
        <end position="151"/>
    </location>
</feature>
<dbReference type="AlphaFoldDB" id="A0A6N8IY22"/>
<dbReference type="PANTHER" id="PTHR13078">
    <property type="entry name" value="PEROXISOMAL MULTIFUNCTIONAL ENZYME TYPE 2-RELATED"/>
    <property type="match status" value="1"/>
</dbReference>
<dbReference type="Pfam" id="PF01575">
    <property type="entry name" value="MaoC_dehydratas"/>
    <property type="match status" value="1"/>
</dbReference>
<reference evidence="3 4" key="1">
    <citation type="submission" date="2019-12" db="EMBL/GenBank/DDBJ databases">
        <authorList>
            <person name="Huq M.A."/>
        </authorList>
    </citation>
    <scope>NUCLEOTIDE SEQUENCE [LARGE SCALE GENOMIC DNA]</scope>
    <source>
        <strain evidence="3 4">MAH-25</strain>
    </source>
</reference>
<sequence>MIDPAALLAHPPLEVPYRYGPRDVMLHALGTGLGTDPLDLDQLRFAYEDLPQPLLVLPTFPIVLGWVDLVRDPRSRDPRLGLDGDQVVVGQAGITLYRPLDLSGSGRTRSFFADVVDKGPGRGALVCARREVLDENGALLAVVDTWLFVRGAGGFGGRAEGGLTRTALPARAPDATIDIETPPQLALLYRLSLGDHNAVHADPGHARATGFDRPILHGLASLSIGLQCAIRGITGSLSAHAGRLRAAHATMARPVFPGDRLRTEAWRDGADIRFRTTVPARGEVVVDAGTLRLAPAG</sequence>
<evidence type="ECO:0000313" key="4">
    <source>
        <dbReference type="Proteomes" id="UP000469385"/>
    </source>
</evidence>
<dbReference type="GO" id="GO:0004300">
    <property type="term" value="F:enoyl-CoA hydratase activity"/>
    <property type="evidence" value="ECO:0007669"/>
    <property type="project" value="TreeGrafter"/>
</dbReference>
<dbReference type="SUPFAM" id="SSF54637">
    <property type="entry name" value="Thioesterase/thiol ester dehydrase-isomerase"/>
    <property type="match status" value="2"/>
</dbReference>
<name>A0A6N8IY22_9BURK</name>
<gene>
    <name evidence="3" type="ORF">GON04_20620</name>
</gene>
<feature type="domain" description="MaoC-like" evidence="1">
    <location>
        <begin position="169"/>
        <end position="278"/>
    </location>
</feature>
<dbReference type="GO" id="GO:0003857">
    <property type="term" value="F:(3S)-3-hydroxyacyl-CoA dehydrogenase (NAD+) activity"/>
    <property type="evidence" value="ECO:0007669"/>
    <property type="project" value="TreeGrafter"/>
</dbReference>
<evidence type="ECO:0000313" key="3">
    <source>
        <dbReference type="EMBL" id="MVQ31874.1"/>
    </source>
</evidence>
<accession>A0A6N8IY22</accession>
<proteinExistence type="predicted"/>
<protein>
    <submittedName>
        <fullName evidence="3">3-alpha,7-alpha, 12-alpha-trihydroxy-5-beta-cholest-24-enoyl-CoA hydratase</fullName>
    </submittedName>
</protein>
<dbReference type="Pfam" id="PF22622">
    <property type="entry name" value="MFE-2_hydrat-2_N"/>
    <property type="match status" value="1"/>
</dbReference>
<dbReference type="InterPro" id="IPR002539">
    <property type="entry name" value="MaoC-like_dom"/>
</dbReference>
<dbReference type="InterPro" id="IPR054357">
    <property type="entry name" value="MFE-2_N"/>
</dbReference>